<keyword evidence="5" id="KW-0813">Transport</keyword>
<dbReference type="InterPro" id="IPR040463">
    <property type="entry name" value="BAP29/BAP31_N"/>
</dbReference>
<evidence type="ECO:0000313" key="8">
    <source>
        <dbReference type="EMBL" id="KAL0821316.1"/>
    </source>
</evidence>
<dbReference type="AlphaFoldDB" id="A0ABD0SNU9"/>
<feature type="transmembrane region" description="Helical" evidence="5">
    <location>
        <begin position="48"/>
        <end position="67"/>
    </location>
</feature>
<dbReference type="PANTHER" id="PTHR12701:SF20">
    <property type="entry name" value="ENDOPLASMIC RETICULUM TRANSMEMBRANE PROTEIN"/>
    <property type="match status" value="1"/>
</dbReference>
<evidence type="ECO:0000256" key="2">
    <source>
        <dbReference type="ARBA" id="ARBA00022692"/>
    </source>
</evidence>
<feature type="transmembrane region" description="Helical" evidence="5">
    <location>
        <begin position="6"/>
        <end position="27"/>
    </location>
</feature>
<dbReference type="Pfam" id="PF05529">
    <property type="entry name" value="Bap31"/>
    <property type="match status" value="1"/>
</dbReference>
<dbReference type="PANTHER" id="PTHR12701">
    <property type="entry name" value="BCR-ASSOCIATED PROTEIN, BAP"/>
    <property type="match status" value="1"/>
</dbReference>
<comment type="caution">
    <text evidence="8">The sequence shown here is derived from an EMBL/GenBank/DDBJ whole genome shotgun (WGS) entry which is preliminary data.</text>
</comment>
<keyword evidence="4 5" id="KW-0472">Membrane</keyword>
<dbReference type="EMBL" id="JBEDNZ010000018">
    <property type="protein sequence ID" value="KAL0821316.1"/>
    <property type="molecule type" value="Genomic_DNA"/>
</dbReference>
<keyword evidence="2 5" id="KW-0812">Transmembrane</keyword>
<name>A0ABD0SNU9_LOXSC</name>
<protein>
    <recommendedName>
        <fullName evidence="5">Endoplasmic reticulum transmembrane protein</fullName>
    </recommendedName>
</protein>
<evidence type="ECO:0000256" key="3">
    <source>
        <dbReference type="ARBA" id="ARBA00022989"/>
    </source>
</evidence>
<evidence type="ECO:0000313" key="9">
    <source>
        <dbReference type="Proteomes" id="UP001549921"/>
    </source>
</evidence>
<feature type="coiled-coil region" evidence="6">
    <location>
        <begin position="169"/>
        <end position="203"/>
    </location>
</feature>
<dbReference type="GO" id="GO:0006886">
    <property type="term" value="P:intracellular protein transport"/>
    <property type="evidence" value="ECO:0007669"/>
    <property type="project" value="UniProtKB-UniRule"/>
</dbReference>
<comment type="similarity">
    <text evidence="5">Belongs to the BCAP29/BCAP31 family.</text>
</comment>
<sequence length="210" mass="24591">MSIQWTFIAGYLYFEVAIVCLMMLPIFSPRRWHMFFKSRLFAMFREHAAIYFYGLLGILCLFLVDAVREMRKYSHSTDASHTHFASEMKGNVKLFRAQRNFYITGFAIFLSFVIRRLVSMLIIQDELSLKAEKIIKEAEATVKLAKNTVLANTIHQAEESDHEETRNELEVTKSLLAEEKLRAKQMEEEATKWRLKYEEVTEKLTGKGDE</sequence>
<dbReference type="InterPro" id="IPR008417">
    <property type="entry name" value="BAP29/BAP31"/>
</dbReference>
<evidence type="ECO:0000256" key="6">
    <source>
        <dbReference type="SAM" id="Coils"/>
    </source>
</evidence>
<evidence type="ECO:0000259" key="7">
    <source>
        <dbReference type="Pfam" id="PF05529"/>
    </source>
</evidence>
<dbReference type="GO" id="GO:0006888">
    <property type="term" value="P:endoplasmic reticulum to Golgi vesicle-mediated transport"/>
    <property type="evidence" value="ECO:0007669"/>
    <property type="project" value="UniProtKB-UniRule"/>
</dbReference>
<keyword evidence="5" id="KW-0256">Endoplasmic reticulum</keyword>
<gene>
    <name evidence="8" type="ORF">ABMA28_005909</name>
</gene>
<evidence type="ECO:0000256" key="5">
    <source>
        <dbReference type="RuleBase" id="RU367026"/>
    </source>
</evidence>
<keyword evidence="5" id="KW-0653">Protein transport</keyword>
<evidence type="ECO:0000256" key="4">
    <source>
        <dbReference type="ARBA" id="ARBA00023136"/>
    </source>
</evidence>
<comment type="subcellular location">
    <subcellularLocation>
        <location evidence="5">Endoplasmic reticulum membrane</location>
        <topology evidence="5">Multi-pass membrane protein</topology>
    </subcellularLocation>
    <subcellularLocation>
        <location evidence="1">Membrane</location>
        <topology evidence="1">Multi-pass membrane protein</topology>
    </subcellularLocation>
</comment>
<organism evidence="8 9">
    <name type="scientific">Loxostege sticticalis</name>
    <name type="common">Beet webworm moth</name>
    <dbReference type="NCBI Taxonomy" id="481309"/>
    <lineage>
        <taxon>Eukaryota</taxon>
        <taxon>Metazoa</taxon>
        <taxon>Ecdysozoa</taxon>
        <taxon>Arthropoda</taxon>
        <taxon>Hexapoda</taxon>
        <taxon>Insecta</taxon>
        <taxon>Pterygota</taxon>
        <taxon>Neoptera</taxon>
        <taxon>Endopterygota</taxon>
        <taxon>Lepidoptera</taxon>
        <taxon>Glossata</taxon>
        <taxon>Ditrysia</taxon>
        <taxon>Pyraloidea</taxon>
        <taxon>Crambidae</taxon>
        <taxon>Pyraustinae</taxon>
        <taxon>Loxostege</taxon>
    </lineage>
</organism>
<dbReference type="Proteomes" id="UP001549921">
    <property type="component" value="Unassembled WGS sequence"/>
</dbReference>
<proteinExistence type="inferred from homology"/>
<feature type="transmembrane region" description="Helical" evidence="5">
    <location>
        <begin position="101"/>
        <end position="123"/>
    </location>
</feature>
<keyword evidence="5" id="KW-0931">ER-Golgi transport</keyword>
<accession>A0ABD0SNU9</accession>
<dbReference type="GO" id="GO:0070973">
    <property type="term" value="P:protein localization to endoplasmic reticulum exit site"/>
    <property type="evidence" value="ECO:0007669"/>
    <property type="project" value="UniProtKB-UniRule"/>
</dbReference>
<comment type="function">
    <text evidence="5">May play a role in anterograde transport of membrane proteins from the endoplasmic reticulum to the Golgi.</text>
</comment>
<feature type="domain" description="BAP29/BAP31 transmembrane" evidence="7">
    <location>
        <begin position="1"/>
        <end position="130"/>
    </location>
</feature>
<evidence type="ECO:0000256" key="1">
    <source>
        <dbReference type="ARBA" id="ARBA00004141"/>
    </source>
</evidence>
<keyword evidence="6" id="KW-0175">Coiled coil</keyword>
<keyword evidence="3 5" id="KW-1133">Transmembrane helix</keyword>
<dbReference type="GO" id="GO:0005789">
    <property type="term" value="C:endoplasmic reticulum membrane"/>
    <property type="evidence" value="ECO:0007669"/>
    <property type="project" value="UniProtKB-SubCell"/>
</dbReference>
<reference evidence="8 9" key="1">
    <citation type="submission" date="2024-06" db="EMBL/GenBank/DDBJ databases">
        <title>A chromosome-level genome assembly of beet webworm, Loxostege sticticalis.</title>
        <authorList>
            <person name="Zhang Y."/>
        </authorList>
    </citation>
    <scope>NUCLEOTIDE SEQUENCE [LARGE SCALE GENOMIC DNA]</scope>
    <source>
        <strain evidence="8">AQ028</strain>
        <tissue evidence="8">Male pupae</tissue>
    </source>
</reference>